<dbReference type="Pfam" id="PF00293">
    <property type="entry name" value="NUDIX"/>
    <property type="match status" value="1"/>
</dbReference>
<protein>
    <submittedName>
        <fullName evidence="10">Hydrolase, NUDIX family</fullName>
    </submittedName>
</protein>
<keyword evidence="6" id="KW-0460">Magnesium</keyword>
<dbReference type="EMBL" id="KN716475">
    <property type="protein sequence ID" value="KJH44421.1"/>
    <property type="molecule type" value="Genomic_DNA"/>
</dbReference>
<evidence type="ECO:0000256" key="7">
    <source>
        <dbReference type="ARBA" id="ARBA00023211"/>
    </source>
</evidence>
<dbReference type="OrthoDB" id="10262892at2759"/>
<dbReference type="PANTHER" id="PTHR12992">
    <property type="entry name" value="NUDIX HYDROLASE"/>
    <property type="match status" value="1"/>
</dbReference>
<proteinExistence type="inferred from homology"/>
<evidence type="ECO:0000256" key="3">
    <source>
        <dbReference type="ARBA" id="ARBA00006506"/>
    </source>
</evidence>
<evidence type="ECO:0000256" key="4">
    <source>
        <dbReference type="ARBA" id="ARBA00022723"/>
    </source>
</evidence>
<dbReference type="InterPro" id="IPR020084">
    <property type="entry name" value="NUDIX_hydrolase_CS"/>
</dbReference>
<comment type="cofactor">
    <cofactor evidence="2">
        <name>Mg(2+)</name>
        <dbReference type="ChEBI" id="CHEBI:18420"/>
    </cofactor>
</comment>
<dbReference type="InterPro" id="IPR000059">
    <property type="entry name" value="NUDIX_hydrolase_NudL_CS"/>
</dbReference>
<dbReference type="PROSITE" id="PS00893">
    <property type="entry name" value="NUDIX_BOX"/>
    <property type="match status" value="1"/>
</dbReference>
<dbReference type="PROSITE" id="PS51462">
    <property type="entry name" value="NUDIX"/>
    <property type="match status" value="1"/>
</dbReference>
<reference evidence="11" key="2">
    <citation type="journal article" date="2016" name="Sci. Rep.">
        <title>Dictyocaulus viviparus genome, variome and transcriptome elucidate lungworm biology and support future intervention.</title>
        <authorList>
            <person name="McNulty S.N."/>
            <person name="Strube C."/>
            <person name="Rosa B.A."/>
            <person name="Martin J.C."/>
            <person name="Tyagi R."/>
            <person name="Choi Y.J."/>
            <person name="Wang Q."/>
            <person name="Hallsworth Pepin K."/>
            <person name="Zhang X."/>
            <person name="Ozersky P."/>
            <person name="Wilson R.K."/>
            <person name="Sternberg P.W."/>
            <person name="Gasser R.B."/>
            <person name="Mitreva M."/>
        </authorList>
    </citation>
    <scope>NUCLEOTIDE SEQUENCE [LARGE SCALE GENOMIC DNA]</scope>
    <source>
        <strain evidence="11">HannoverDv2000</strain>
    </source>
</reference>
<dbReference type="GO" id="GO:0000287">
    <property type="term" value="F:magnesium ion binding"/>
    <property type="evidence" value="ECO:0007669"/>
    <property type="project" value="InterPro"/>
</dbReference>
<dbReference type="PANTHER" id="PTHR12992:SF11">
    <property type="entry name" value="MITOCHONDRIAL COENZYME A DIPHOSPHATASE NUDT8"/>
    <property type="match status" value="1"/>
</dbReference>
<evidence type="ECO:0000256" key="8">
    <source>
        <dbReference type="RuleBase" id="RU003476"/>
    </source>
</evidence>
<evidence type="ECO:0000256" key="2">
    <source>
        <dbReference type="ARBA" id="ARBA00001946"/>
    </source>
</evidence>
<dbReference type="PROSITE" id="PS01293">
    <property type="entry name" value="NUDIX_COA"/>
    <property type="match status" value="1"/>
</dbReference>
<dbReference type="GO" id="GO:0010945">
    <property type="term" value="F:coenzyme A diphosphatase activity"/>
    <property type="evidence" value="ECO:0007669"/>
    <property type="project" value="InterPro"/>
</dbReference>
<evidence type="ECO:0000256" key="6">
    <source>
        <dbReference type="ARBA" id="ARBA00022842"/>
    </source>
</evidence>
<dbReference type="GO" id="GO:0030145">
    <property type="term" value="F:manganese ion binding"/>
    <property type="evidence" value="ECO:0007669"/>
    <property type="project" value="InterPro"/>
</dbReference>
<dbReference type="PRINTS" id="PR00502">
    <property type="entry name" value="NUDIXFAMILY"/>
</dbReference>
<dbReference type="STRING" id="29172.A0A0D8XPW6"/>
<evidence type="ECO:0000256" key="5">
    <source>
        <dbReference type="ARBA" id="ARBA00022801"/>
    </source>
</evidence>
<comment type="similarity">
    <text evidence="3">Belongs to the Nudix hydrolase family. PCD1 subfamily.</text>
</comment>
<name>A0A0D8XPW6_DICVI</name>
<organism evidence="10 11">
    <name type="scientific">Dictyocaulus viviparus</name>
    <name type="common">Bovine lungworm</name>
    <dbReference type="NCBI Taxonomy" id="29172"/>
    <lineage>
        <taxon>Eukaryota</taxon>
        <taxon>Metazoa</taxon>
        <taxon>Ecdysozoa</taxon>
        <taxon>Nematoda</taxon>
        <taxon>Chromadorea</taxon>
        <taxon>Rhabditida</taxon>
        <taxon>Rhabditina</taxon>
        <taxon>Rhabditomorpha</taxon>
        <taxon>Strongyloidea</taxon>
        <taxon>Metastrongylidae</taxon>
        <taxon>Dictyocaulus</taxon>
    </lineage>
</organism>
<feature type="domain" description="Nudix hydrolase" evidence="9">
    <location>
        <begin position="9"/>
        <end position="145"/>
    </location>
</feature>
<dbReference type="InterPro" id="IPR045121">
    <property type="entry name" value="CoAse"/>
</dbReference>
<accession>A0A0D8XPW6</accession>
<dbReference type="SUPFAM" id="SSF55811">
    <property type="entry name" value="Nudix"/>
    <property type="match status" value="1"/>
</dbReference>
<dbReference type="Proteomes" id="UP000053766">
    <property type="component" value="Unassembled WGS sequence"/>
</dbReference>
<dbReference type="GO" id="GO:0009132">
    <property type="term" value="P:nucleoside diphosphate metabolic process"/>
    <property type="evidence" value="ECO:0007669"/>
    <property type="project" value="InterPro"/>
</dbReference>
<reference evidence="10 11" key="1">
    <citation type="submission" date="2013-11" db="EMBL/GenBank/DDBJ databases">
        <title>Draft genome of the bovine lungworm Dictyocaulus viviparus.</title>
        <authorList>
            <person name="Mitreva M."/>
        </authorList>
    </citation>
    <scope>NUCLEOTIDE SEQUENCE [LARGE SCALE GENOMIC DNA]</scope>
    <source>
        <strain evidence="10 11">HannoverDv2000</strain>
    </source>
</reference>
<gene>
    <name evidence="10" type="ORF">DICVIV_09555</name>
</gene>
<dbReference type="InterPro" id="IPR015797">
    <property type="entry name" value="NUDIX_hydrolase-like_dom_sf"/>
</dbReference>
<evidence type="ECO:0000313" key="11">
    <source>
        <dbReference type="Proteomes" id="UP000053766"/>
    </source>
</evidence>
<keyword evidence="11" id="KW-1185">Reference proteome</keyword>
<dbReference type="CDD" id="cd03426">
    <property type="entry name" value="NUDIX_CoAse_Nudt7"/>
    <property type="match status" value="1"/>
</dbReference>
<evidence type="ECO:0000313" key="10">
    <source>
        <dbReference type="EMBL" id="KJH44421.1"/>
    </source>
</evidence>
<comment type="cofactor">
    <cofactor evidence="1">
        <name>Mn(2+)</name>
        <dbReference type="ChEBI" id="CHEBI:29035"/>
    </cofactor>
</comment>
<keyword evidence="7" id="KW-0464">Manganese</keyword>
<evidence type="ECO:0000259" key="9">
    <source>
        <dbReference type="PROSITE" id="PS51462"/>
    </source>
</evidence>
<keyword evidence="5 8" id="KW-0378">Hydrolase</keyword>
<dbReference type="InterPro" id="IPR000086">
    <property type="entry name" value="NUDIX_hydrolase_dom"/>
</dbReference>
<dbReference type="InterPro" id="IPR020476">
    <property type="entry name" value="Nudix_hydrolase"/>
</dbReference>
<keyword evidence="4" id="KW-0479">Metal-binding</keyword>
<dbReference type="Gene3D" id="3.90.79.10">
    <property type="entry name" value="Nucleoside Triphosphate Pyrophosphohydrolase"/>
    <property type="match status" value="1"/>
</dbReference>
<sequence length="199" mass="22686">MHPRLAATTPNMSVLVPLLEVNLTPSVLFTKRSIHLRTHRGEVCFPGGKVENGETVEEAALRETHEEIGVEPSSVDVWGCLRPVFTRTLTSTVVPVVGLVPYDALNSKNVNRNEVQTLFSVPLDELYRSSRYTRFLTKNSSYTLPVFFTKDFTVHSHNEDEFLPREFRIWGLSAIMLHQFLVLMAPDKYQNTLCFKFLS</sequence>
<dbReference type="AlphaFoldDB" id="A0A0D8XPW6"/>
<evidence type="ECO:0000256" key="1">
    <source>
        <dbReference type="ARBA" id="ARBA00001936"/>
    </source>
</evidence>